<comment type="caution">
    <text evidence="1">The sequence shown here is derived from an EMBL/GenBank/DDBJ whole genome shotgun (WGS) entry which is preliminary data.</text>
</comment>
<feature type="non-terminal residue" evidence="1">
    <location>
        <position position="71"/>
    </location>
</feature>
<evidence type="ECO:0000313" key="2">
    <source>
        <dbReference type="Proteomes" id="UP000499080"/>
    </source>
</evidence>
<organism evidence="1 2">
    <name type="scientific">Araneus ventricosus</name>
    <name type="common">Orbweaver spider</name>
    <name type="synonym">Epeira ventricosa</name>
    <dbReference type="NCBI Taxonomy" id="182803"/>
    <lineage>
        <taxon>Eukaryota</taxon>
        <taxon>Metazoa</taxon>
        <taxon>Ecdysozoa</taxon>
        <taxon>Arthropoda</taxon>
        <taxon>Chelicerata</taxon>
        <taxon>Arachnida</taxon>
        <taxon>Araneae</taxon>
        <taxon>Araneomorphae</taxon>
        <taxon>Entelegynae</taxon>
        <taxon>Araneoidea</taxon>
        <taxon>Araneidae</taxon>
        <taxon>Araneus</taxon>
    </lineage>
</organism>
<dbReference type="EMBL" id="BGPR01049715">
    <property type="protein sequence ID" value="GBO26723.1"/>
    <property type="molecule type" value="Genomic_DNA"/>
</dbReference>
<name>A0A4Y2VN11_ARAVE</name>
<sequence length="71" mass="8350">MERDTTAILSDGLEGECTFSSNQTCINVCSRERKKERTSQKRHCSRKNTTEDPERYFAERFNECVLARERT</sequence>
<dbReference type="AlphaFoldDB" id="A0A4Y2VN11"/>
<proteinExistence type="predicted"/>
<gene>
    <name evidence="1" type="ORF">AVEN_214990_1</name>
</gene>
<evidence type="ECO:0000313" key="1">
    <source>
        <dbReference type="EMBL" id="GBO26723.1"/>
    </source>
</evidence>
<reference evidence="1 2" key="1">
    <citation type="journal article" date="2019" name="Sci. Rep.">
        <title>Orb-weaving spider Araneus ventricosus genome elucidates the spidroin gene catalogue.</title>
        <authorList>
            <person name="Kono N."/>
            <person name="Nakamura H."/>
            <person name="Ohtoshi R."/>
            <person name="Moran D.A.P."/>
            <person name="Shinohara A."/>
            <person name="Yoshida Y."/>
            <person name="Fujiwara M."/>
            <person name="Mori M."/>
            <person name="Tomita M."/>
            <person name="Arakawa K."/>
        </authorList>
    </citation>
    <scope>NUCLEOTIDE SEQUENCE [LARGE SCALE GENOMIC DNA]</scope>
</reference>
<dbReference type="Proteomes" id="UP000499080">
    <property type="component" value="Unassembled WGS sequence"/>
</dbReference>
<protein>
    <submittedName>
        <fullName evidence="1">Uncharacterized protein</fullName>
    </submittedName>
</protein>
<accession>A0A4Y2VN11</accession>
<keyword evidence="2" id="KW-1185">Reference proteome</keyword>